<evidence type="ECO:0000313" key="1">
    <source>
        <dbReference type="EMBL" id="KAK3499864.1"/>
    </source>
</evidence>
<proteinExistence type="predicted"/>
<dbReference type="EMBL" id="JAULSX010000001">
    <property type="protein sequence ID" value="KAK3499864.1"/>
    <property type="molecule type" value="Genomic_DNA"/>
</dbReference>
<gene>
    <name evidence="1" type="ORF">B0T23DRAFT_409759</name>
</gene>
<dbReference type="GeneID" id="87877003"/>
<organism evidence="1 2">
    <name type="scientific">Neurospora hispaniola</name>
    <dbReference type="NCBI Taxonomy" id="588809"/>
    <lineage>
        <taxon>Eukaryota</taxon>
        <taxon>Fungi</taxon>
        <taxon>Dikarya</taxon>
        <taxon>Ascomycota</taxon>
        <taxon>Pezizomycotina</taxon>
        <taxon>Sordariomycetes</taxon>
        <taxon>Sordariomycetidae</taxon>
        <taxon>Sordariales</taxon>
        <taxon>Sordariaceae</taxon>
        <taxon>Neurospora</taxon>
    </lineage>
</organism>
<dbReference type="Proteomes" id="UP001285908">
    <property type="component" value="Unassembled WGS sequence"/>
</dbReference>
<sequence>MPSHVTDIDNENSVVIETLAGLRMGKWDGPEVLERKRAKLKRLREEKCCKVSHCEGDTLKLEPRKHTLFVNAAVEPVDEGRRRFPWVIEIELARQPGRFS</sequence>
<dbReference type="RefSeq" id="XP_062697497.1">
    <property type="nucleotide sequence ID" value="XM_062839381.1"/>
</dbReference>
<keyword evidence="2" id="KW-1185">Reference proteome</keyword>
<reference evidence="1 2" key="1">
    <citation type="journal article" date="2023" name="Mol. Phylogenet. Evol.">
        <title>Genome-scale phylogeny and comparative genomics of the fungal order Sordariales.</title>
        <authorList>
            <person name="Hensen N."/>
            <person name="Bonometti L."/>
            <person name="Westerberg I."/>
            <person name="Brannstrom I.O."/>
            <person name="Guillou S."/>
            <person name="Cros-Aarteil S."/>
            <person name="Calhoun S."/>
            <person name="Haridas S."/>
            <person name="Kuo A."/>
            <person name="Mondo S."/>
            <person name="Pangilinan J."/>
            <person name="Riley R."/>
            <person name="LaButti K."/>
            <person name="Andreopoulos B."/>
            <person name="Lipzen A."/>
            <person name="Chen C."/>
            <person name="Yan M."/>
            <person name="Daum C."/>
            <person name="Ng V."/>
            <person name="Clum A."/>
            <person name="Steindorff A."/>
            <person name="Ohm R.A."/>
            <person name="Martin F."/>
            <person name="Silar P."/>
            <person name="Natvig D.O."/>
            <person name="Lalanne C."/>
            <person name="Gautier V."/>
            <person name="Ament-Velasquez S.L."/>
            <person name="Kruys A."/>
            <person name="Hutchinson M.I."/>
            <person name="Powell A.J."/>
            <person name="Barry K."/>
            <person name="Miller A.N."/>
            <person name="Grigoriev I.V."/>
            <person name="Debuchy R."/>
            <person name="Gladieux P."/>
            <person name="Hiltunen Thoren M."/>
            <person name="Johannesson H."/>
        </authorList>
    </citation>
    <scope>NUCLEOTIDE SEQUENCE [LARGE SCALE GENOMIC DNA]</scope>
    <source>
        <strain evidence="1 2">FGSC 10403</strain>
    </source>
</reference>
<comment type="caution">
    <text evidence="1">The sequence shown here is derived from an EMBL/GenBank/DDBJ whole genome shotgun (WGS) entry which is preliminary data.</text>
</comment>
<evidence type="ECO:0000313" key="2">
    <source>
        <dbReference type="Proteomes" id="UP001285908"/>
    </source>
</evidence>
<name>A0AAJ0IGK3_9PEZI</name>
<protein>
    <submittedName>
        <fullName evidence="1">Uncharacterized protein</fullName>
    </submittedName>
</protein>
<dbReference type="AlphaFoldDB" id="A0AAJ0IGK3"/>
<accession>A0AAJ0IGK3</accession>